<dbReference type="AlphaFoldDB" id="A0A151P551"/>
<sequence length="69" mass="7756">MFFHRFLVRITLTRKTFLGLLAPNPADLLYGAGGGMWIPSDSKASPSLKILMQKIYWEVGKGILMDNQT</sequence>
<reference evidence="1 2" key="1">
    <citation type="journal article" date="2012" name="Genome Biol.">
        <title>Sequencing three crocodilian genomes to illuminate the evolution of archosaurs and amniotes.</title>
        <authorList>
            <person name="St John J.A."/>
            <person name="Braun E.L."/>
            <person name="Isberg S.R."/>
            <person name="Miles L.G."/>
            <person name="Chong A.Y."/>
            <person name="Gongora J."/>
            <person name="Dalzell P."/>
            <person name="Moran C."/>
            <person name="Bed'hom B."/>
            <person name="Abzhanov A."/>
            <person name="Burgess S.C."/>
            <person name="Cooksey A.M."/>
            <person name="Castoe T.A."/>
            <person name="Crawford N.G."/>
            <person name="Densmore L.D."/>
            <person name="Drew J.C."/>
            <person name="Edwards S.V."/>
            <person name="Faircloth B.C."/>
            <person name="Fujita M.K."/>
            <person name="Greenwold M.J."/>
            <person name="Hoffmann F.G."/>
            <person name="Howard J.M."/>
            <person name="Iguchi T."/>
            <person name="Janes D.E."/>
            <person name="Khan S.Y."/>
            <person name="Kohno S."/>
            <person name="de Koning A.J."/>
            <person name="Lance S.L."/>
            <person name="McCarthy F.M."/>
            <person name="McCormack J.E."/>
            <person name="Merchant M.E."/>
            <person name="Peterson D.G."/>
            <person name="Pollock D.D."/>
            <person name="Pourmand N."/>
            <person name="Raney B.J."/>
            <person name="Roessler K.A."/>
            <person name="Sanford J.R."/>
            <person name="Sawyer R.H."/>
            <person name="Schmidt C.J."/>
            <person name="Triplett E.W."/>
            <person name="Tuberville T.D."/>
            <person name="Venegas-Anaya M."/>
            <person name="Howard J.T."/>
            <person name="Jarvis E.D."/>
            <person name="Guillette L.J.Jr."/>
            <person name="Glenn T.C."/>
            <person name="Green R.E."/>
            <person name="Ray D.A."/>
        </authorList>
    </citation>
    <scope>NUCLEOTIDE SEQUENCE [LARGE SCALE GENOMIC DNA]</scope>
    <source>
        <strain evidence="1">KSC_2009_1</strain>
    </source>
</reference>
<dbReference type="Proteomes" id="UP000050525">
    <property type="component" value="Unassembled WGS sequence"/>
</dbReference>
<accession>A0A151P551</accession>
<dbReference type="EMBL" id="AKHW03000870">
    <property type="protein sequence ID" value="KYO44133.1"/>
    <property type="molecule type" value="Genomic_DNA"/>
</dbReference>
<name>A0A151P551_ALLMI</name>
<comment type="caution">
    <text evidence="1">The sequence shown here is derived from an EMBL/GenBank/DDBJ whole genome shotgun (WGS) entry which is preliminary data.</text>
</comment>
<evidence type="ECO:0000313" key="2">
    <source>
        <dbReference type="Proteomes" id="UP000050525"/>
    </source>
</evidence>
<proteinExistence type="predicted"/>
<keyword evidence="2" id="KW-1185">Reference proteome</keyword>
<organism evidence="1 2">
    <name type="scientific">Alligator mississippiensis</name>
    <name type="common">American alligator</name>
    <dbReference type="NCBI Taxonomy" id="8496"/>
    <lineage>
        <taxon>Eukaryota</taxon>
        <taxon>Metazoa</taxon>
        <taxon>Chordata</taxon>
        <taxon>Craniata</taxon>
        <taxon>Vertebrata</taxon>
        <taxon>Euteleostomi</taxon>
        <taxon>Archelosauria</taxon>
        <taxon>Archosauria</taxon>
        <taxon>Crocodylia</taxon>
        <taxon>Alligatoridae</taxon>
        <taxon>Alligatorinae</taxon>
        <taxon>Alligator</taxon>
    </lineage>
</organism>
<evidence type="ECO:0000313" key="1">
    <source>
        <dbReference type="EMBL" id="KYO44133.1"/>
    </source>
</evidence>
<protein>
    <submittedName>
        <fullName evidence="1">Uncharacterized protein</fullName>
    </submittedName>
</protein>
<gene>
    <name evidence="1" type="ORF">Y1Q_0013942</name>
</gene>